<evidence type="ECO:0000256" key="2">
    <source>
        <dbReference type="ARBA" id="ARBA00022475"/>
    </source>
</evidence>
<evidence type="ECO:0000256" key="3">
    <source>
        <dbReference type="ARBA" id="ARBA00022622"/>
    </source>
</evidence>
<evidence type="ECO:0000256" key="7">
    <source>
        <dbReference type="ARBA" id="ARBA00023180"/>
    </source>
</evidence>
<evidence type="ECO:0000256" key="8">
    <source>
        <dbReference type="SAM" id="MobiDB-lite"/>
    </source>
</evidence>
<dbReference type="OrthoDB" id="417697at2759"/>
<dbReference type="OMA" id="VHCDARK"/>
<keyword evidence="3" id="KW-0336">GPI-anchor</keyword>
<dbReference type="GO" id="GO:0005886">
    <property type="term" value="C:plasma membrane"/>
    <property type="evidence" value="ECO:0007669"/>
    <property type="project" value="UniProtKB-SubCell"/>
</dbReference>
<dbReference type="GO" id="GO:0009506">
    <property type="term" value="C:plasmodesma"/>
    <property type="evidence" value="ECO:0007669"/>
    <property type="project" value="UniProtKB-ARBA"/>
</dbReference>
<dbReference type="PANTHER" id="PTHR31044:SF28">
    <property type="entry name" value="CARBOHYDRATE-BINDING X8 DOMAIN SUPERFAMILY PROTEIN"/>
    <property type="match status" value="1"/>
</dbReference>
<dbReference type="GeneID" id="104590134"/>
<evidence type="ECO:0000313" key="9">
    <source>
        <dbReference type="Proteomes" id="UP000189703"/>
    </source>
</evidence>
<dbReference type="PANTHER" id="PTHR31044">
    <property type="entry name" value="BETA-1,3 GLUCANASE"/>
    <property type="match status" value="1"/>
</dbReference>
<feature type="compositionally biased region" description="Pro residues" evidence="8">
    <location>
        <begin position="177"/>
        <end position="194"/>
    </location>
</feature>
<dbReference type="Pfam" id="PF07983">
    <property type="entry name" value="X8"/>
    <property type="match status" value="1"/>
</dbReference>
<keyword evidence="5" id="KW-0472">Membrane</keyword>
<dbReference type="SMART" id="SM00768">
    <property type="entry name" value="X8"/>
    <property type="match status" value="1"/>
</dbReference>
<evidence type="ECO:0000256" key="4">
    <source>
        <dbReference type="ARBA" id="ARBA00022729"/>
    </source>
</evidence>
<protein>
    <submittedName>
        <fullName evidence="10">Extensin-like</fullName>
    </submittedName>
</protein>
<name>A0A1U7ZFX2_NELNU</name>
<evidence type="ECO:0000313" key="10">
    <source>
        <dbReference type="RefSeq" id="XP_010246970.1"/>
    </source>
</evidence>
<reference evidence="10" key="1">
    <citation type="submission" date="2025-08" db="UniProtKB">
        <authorList>
            <consortium name="RefSeq"/>
        </authorList>
    </citation>
    <scope>IDENTIFICATION</scope>
</reference>
<dbReference type="Gene3D" id="1.20.58.1040">
    <property type="match status" value="1"/>
</dbReference>
<proteinExistence type="predicted"/>
<organism evidence="9 10">
    <name type="scientific">Nelumbo nucifera</name>
    <name type="common">Sacred lotus</name>
    <dbReference type="NCBI Taxonomy" id="4432"/>
    <lineage>
        <taxon>Eukaryota</taxon>
        <taxon>Viridiplantae</taxon>
        <taxon>Streptophyta</taxon>
        <taxon>Embryophyta</taxon>
        <taxon>Tracheophyta</taxon>
        <taxon>Spermatophyta</taxon>
        <taxon>Magnoliopsida</taxon>
        <taxon>Proteales</taxon>
        <taxon>Nelumbonaceae</taxon>
        <taxon>Nelumbo</taxon>
    </lineage>
</organism>
<evidence type="ECO:0000256" key="5">
    <source>
        <dbReference type="ARBA" id="ARBA00023136"/>
    </source>
</evidence>
<evidence type="ECO:0000256" key="6">
    <source>
        <dbReference type="ARBA" id="ARBA00023157"/>
    </source>
</evidence>
<dbReference type="PRINTS" id="PR01217">
    <property type="entry name" value="PRICHEXTENSN"/>
</dbReference>
<dbReference type="AlphaFoldDB" id="A0A1U7ZFX2"/>
<keyword evidence="7" id="KW-0325">Glycoprotein</keyword>
<dbReference type="InterPro" id="IPR044788">
    <property type="entry name" value="X8_dom_prot"/>
</dbReference>
<comment type="subcellular location">
    <subcellularLocation>
        <location evidence="1">Cell membrane</location>
        <topology evidence="1">Lipid-anchor</topology>
        <topology evidence="1">GPI-anchor</topology>
    </subcellularLocation>
</comment>
<keyword evidence="9" id="KW-1185">Reference proteome</keyword>
<dbReference type="InterPro" id="IPR012946">
    <property type="entry name" value="X8"/>
</dbReference>
<feature type="region of interest" description="Disordered" evidence="8">
    <location>
        <begin position="177"/>
        <end position="198"/>
    </location>
</feature>
<dbReference type="FunCoup" id="A0A1U7ZFX2">
    <property type="interactions" value="109"/>
</dbReference>
<dbReference type="RefSeq" id="XP_010246970.1">
    <property type="nucleotide sequence ID" value="XM_010248668.2"/>
</dbReference>
<dbReference type="FunFam" id="1.20.58.1040:FF:000001">
    <property type="entry name" value="Glucan endo-1,3-beta-glucosidase 4"/>
    <property type="match status" value="1"/>
</dbReference>
<evidence type="ECO:0000256" key="1">
    <source>
        <dbReference type="ARBA" id="ARBA00004609"/>
    </source>
</evidence>
<dbReference type="Proteomes" id="UP000189703">
    <property type="component" value="Unplaced"/>
</dbReference>
<dbReference type="GO" id="GO:0098552">
    <property type="term" value="C:side of membrane"/>
    <property type="evidence" value="ECO:0007669"/>
    <property type="project" value="UniProtKB-KW"/>
</dbReference>
<keyword evidence="3" id="KW-0449">Lipoprotein</keyword>
<keyword evidence="2" id="KW-1003">Cell membrane</keyword>
<accession>A0A1U7ZFX2</accession>
<keyword evidence="6" id="KW-1015">Disulfide bond</keyword>
<gene>
    <name evidence="10" type="primary">LOC104590134</name>
</gene>
<dbReference type="eggNOG" id="ENOG502QRQW">
    <property type="taxonomic scope" value="Eukaryota"/>
</dbReference>
<sequence>MYPRCYYGSERSHRPCFKLVAFMRAASLPMAPARNCMMLCISVMCFSITTARLFTHDDARRPRSLFMFEGPKRQRNTVIEAINKLKLSKHFDYVKEDPTTTQTYDIASPFNLPPLDSLAPIPLPENTPPFCVYPPFTPQPPTTTIPTPTIYPLPPPPPPASYMTPIFPIPNPPDIIPSPPSNFPSPPESVPSPPESGLTPPIYIPSPPGYVPRPPIGFVPSPPIFLPPIVFPPPSMAPPPYTAAVSPLWCIAKPTVPELIIQEAIDYACGSGADCGSIQPNGPCFLPDTLFAHASYAFNSYWQRTKAIGGTCDFGGTAMLVTVDPSFDGCHFIYY</sequence>
<dbReference type="KEGG" id="nnu:104590134"/>
<keyword evidence="4" id="KW-0732">Signal</keyword>